<dbReference type="GO" id="GO:0005829">
    <property type="term" value="C:cytosol"/>
    <property type="evidence" value="ECO:0007669"/>
    <property type="project" value="TreeGrafter"/>
</dbReference>
<dbReference type="UniPathway" id="UPA00051">
    <property type="reaction ID" value="UER00462"/>
</dbReference>
<dbReference type="NCBIfam" id="NF005154">
    <property type="entry name" value="PRK06635.1-2"/>
    <property type="match status" value="1"/>
</dbReference>
<keyword evidence="6 18" id="KW-0028">Amino-acid biosynthesis</keyword>
<dbReference type="AlphaFoldDB" id="A0A559JX30"/>
<evidence type="ECO:0000256" key="10">
    <source>
        <dbReference type="ARBA" id="ARBA00022777"/>
    </source>
</evidence>
<evidence type="ECO:0000256" key="2">
    <source>
        <dbReference type="ARBA" id="ARBA00004766"/>
    </source>
</evidence>
<name>A0A559JX30_9BACL</name>
<dbReference type="GO" id="GO:0019877">
    <property type="term" value="P:diaminopimelate biosynthetic process"/>
    <property type="evidence" value="ECO:0007669"/>
    <property type="project" value="UniProtKB-KW"/>
</dbReference>
<keyword evidence="12" id="KW-0220">Diaminopimelate biosynthesis</keyword>
<comment type="pathway">
    <text evidence="3 18">Amino-acid biosynthesis; L-methionine biosynthesis via de novo pathway; L-homoserine from L-aspartate: step 1/3.</text>
</comment>
<keyword evidence="8" id="KW-0677">Repeat</keyword>
<dbReference type="InterPro" id="IPR005260">
    <property type="entry name" value="Asp_kin_monofn"/>
</dbReference>
<dbReference type="PIRSF" id="PIRSF000726">
    <property type="entry name" value="Asp_kin"/>
    <property type="match status" value="1"/>
</dbReference>
<feature type="binding site" evidence="16">
    <location>
        <begin position="7"/>
        <end position="10"/>
    </location>
    <ligand>
        <name>ATP</name>
        <dbReference type="ChEBI" id="CHEBI:30616"/>
    </ligand>
</feature>
<comment type="catalytic activity">
    <reaction evidence="14 17">
        <text>L-aspartate + ATP = 4-phospho-L-aspartate + ADP</text>
        <dbReference type="Rhea" id="RHEA:23776"/>
        <dbReference type="ChEBI" id="CHEBI:29991"/>
        <dbReference type="ChEBI" id="CHEBI:30616"/>
        <dbReference type="ChEBI" id="CHEBI:57535"/>
        <dbReference type="ChEBI" id="CHEBI:456216"/>
        <dbReference type="EC" id="2.7.2.4"/>
    </reaction>
</comment>
<evidence type="ECO:0000256" key="8">
    <source>
        <dbReference type="ARBA" id="ARBA00022737"/>
    </source>
</evidence>
<comment type="similarity">
    <text evidence="5 17">Belongs to the aspartokinase family.</text>
</comment>
<dbReference type="UniPathway" id="UPA00050">
    <property type="reaction ID" value="UER00461"/>
</dbReference>
<dbReference type="GO" id="GO:0009090">
    <property type="term" value="P:homoserine biosynthetic process"/>
    <property type="evidence" value="ECO:0007669"/>
    <property type="project" value="TreeGrafter"/>
</dbReference>
<dbReference type="NCBIfam" id="TIGR00657">
    <property type="entry name" value="asp_kinases"/>
    <property type="match status" value="1"/>
</dbReference>
<feature type="binding site" evidence="16">
    <location>
        <begin position="173"/>
        <end position="174"/>
    </location>
    <ligand>
        <name>ATP</name>
        <dbReference type="ChEBI" id="CHEBI:30616"/>
    </ligand>
</feature>
<keyword evidence="11 16" id="KW-0067">ATP-binding</keyword>
<dbReference type="CDD" id="cd04913">
    <property type="entry name" value="ACT_AKii-LysC-BS-like_1"/>
    <property type="match status" value="1"/>
</dbReference>
<dbReference type="PANTHER" id="PTHR21499:SF68">
    <property type="entry name" value="ASPARTOKINASE 2"/>
    <property type="match status" value="1"/>
</dbReference>
<gene>
    <name evidence="20" type="ORF">FPZ45_02345</name>
</gene>
<keyword evidence="13" id="KW-0457">Lysine biosynthesis</keyword>
<evidence type="ECO:0000313" key="20">
    <source>
        <dbReference type="EMBL" id="TVY04441.1"/>
    </source>
</evidence>
<dbReference type="Gene3D" id="3.30.2130.10">
    <property type="entry name" value="VC0802-like"/>
    <property type="match status" value="1"/>
</dbReference>
<comment type="function">
    <text evidence="1">Catalyzes the phosphorylation of the beta-carboxyl group of aspartic acid with ATP to yield 4-phospho-L-aspartate, which is involved in the branched biosynthetic pathway leading to the biosynthesis of amino acids threonine, isoleucine and methionine.</text>
</comment>
<dbReference type="GO" id="GO:0009088">
    <property type="term" value="P:threonine biosynthetic process"/>
    <property type="evidence" value="ECO:0007669"/>
    <property type="project" value="UniProtKB-UniPathway"/>
</dbReference>
<dbReference type="NCBIfam" id="NF005155">
    <property type="entry name" value="PRK06635.1-4"/>
    <property type="match status" value="1"/>
</dbReference>
<comment type="pathway">
    <text evidence="4 18">Amino-acid biosynthesis; L-threonine biosynthesis; L-threonine from L-aspartate: step 1/5.</text>
</comment>
<dbReference type="OrthoDB" id="9799110at2"/>
<dbReference type="GO" id="GO:0005524">
    <property type="term" value="F:ATP binding"/>
    <property type="evidence" value="ECO:0007669"/>
    <property type="project" value="UniProtKB-KW"/>
</dbReference>
<dbReference type="InterPro" id="IPR001048">
    <property type="entry name" value="Asp/Glu/Uridylate_kinase"/>
</dbReference>
<evidence type="ECO:0000256" key="6">
    <source>
        <dbReference type="ARBA" id="ARBA00022605"/>
    </source>
</evidence>
<dbReference type="InterPro" id="IPR045865">
    <property type="entry name" value="ACT-like_dom_sf"/>
</dbReference>
<dbReference type="Gene3D" id="3.40.1160.10">
    <property type="entry name" value="Acetylglutamate kinase-like"/>
    <property type="match status" value="1"/>
</dbReference>
<evidence type="ECO:0000256" key="18">
    <source>
        <dbReference type="RuleBase" id="RU004249"/>
    </source>
</evidence>
<feature type="binding site" evidence="16">
    <location>
        <position position="47"/>
    </location>
    <ligand>
        <name>substrate</name>
    </ligand>
</feature>
<evidence type="ECO:0000256" key="17">
    <source>
        <dbReference type="RuleBase" id="RU003448"/>
    </source>
</evidence>
<comment type="caution">
    <text evidence="20">The sequence shown here is derived from an EMBL/GenBank/DDBJ whole genome shotgun (WGS) entry which is preliminary data.</text>
</comment>
<dbReference type="FunFam" id="3.40.1160.10:FF:000002">
    <property type="entry name" value="Aspartokinase"/>
    <property type="match status" value="1"/>
</dbReference>
<dbReference type="GO" id="GO:0004072">
    <property type="term" value="F:aspartate kinase activity"/>
    <property type="evidence" value="ECO:0007669"/>
    <property type="project" value="UniProtKB-EC"/>
</dbReference>
<accession>A0A559JX30</accession>
<dbReference type="EMBL" id="VNJJ01000001">
    <property type="protein sequence ID" value="TVY04441.1"/>
    <property type="molecule type" value="Genomic_DNA"/>
</dbReference>
<evidence type="ECO:0000256" key="7">
    <source>
        <dbReference type="ARBA" id="ARBA00022679"/>
    </source>
</evidence>
<dbReference type="InterPro" id="IPR036393">
    <property type="entry name" value="AceGlu_kinase-like_sf"/>
</dbReference>
<evidence type="ECO:0000256" key="12">
    <source>
        <dbReference type="ARBA" id="ARBA00022915"/>
    </source>
</evidence>
<dbReference type="PANTHER" id="PTHR21499">
    <property type="entry name" value="ASPARTATE KINASE"/>
    <property type="match status" value="1"/>
</dbReference>
<dbReference type="PROSITE" id="PS00324">
    <property type="entry name" value="ASPARTOKINASE"/>
    <property type="match status" value="1"/>
</dbReference>
<dbReference type="Pfam" id="PF01842">
    <property type="entry name" value="ACT"/>
    <property type="match status" value="1"/>
</dbReference>
<dbReference type="InterPro" id="IPR054352">
    <property type="entry name" value="ACT_Aspartokinase"/>
</dbReference>
<dbReference type="UniPathway" id="UPA00034">
    <property type="reaction ID" value="UER00015"/>
</dbReference>
<evidence type="ECO:0000256" key="16">
    <source>
        <dbReference type="PIRSR" id="PIRSR000726-1"/>
    </source>
</evidence>
<evidence type="ECO:0000259" key="19">
    <source>
        <dbReference type="PROSITE" id="PS51671"/>
    </source>
</evidence>
<evidence type="ECO:0000256" key="9">
    <source>
        <dbReference type="ARBA" id="ARBA00022741"/>
    </source>
</evidence>
<dbReference type="EC" id="2.7.2.4" evidence="17"/>
<evidence type="ECO:0000313" key="21">
    <source>
        <dbReference type="Proteomes" id="UP000316330"/>
    </source>
</evidence>
<dbReference type="Pfam" id="PF00696">
    <property type="entry name" value="AA_kinase"/>
    <property type="match status" value="1"/>
</dbReference>
<protein>
    <recommendedName>
        <fullName evidence="17">Aspartokinase</fullName>
        <ecNumber evidence="17">2.7.2.4</ecNumber>
    </recommendedName>
</protein>
<organism evidence="20 21">
    <name type="scientific">Cohnella terricola</name>
    <dbReference type="NCBI Taxonomy" id="1289167"/>
    <lineage>
        <taxon>Bacteria</taxon>
        <taxon>Bacillati</taxon>
        <taxon>Bacillota</taxon>
        <taxon>Bacilli</taxon>
        <taxon>Bacillales</taxon>
        <taxon>Paenibacillaceae</taxon>
        <taxon>Cohnella</taxon>
    </lineage>
</organism>
<evidence type="ECO:0000256" key="13">
    <source>
        <dbReference type="ARBA" id="ARBA00023154"/>
    </source>
</evidence>
<dbReference type="GO" id="GO:0009089">
    <property type="term" value="P:lysine biosynthetic process via diaminopimelate"/>
    <property type="evidence" value="ECO:0007669"/>
    <property type="project" value="UniProtKB-UniPathway"/>
</dbReference>
<comment type="subunit">
    <text evidence="15">Tetramer consisting of 2 isoforms Alpha (catalytic and regulation) and of a homodimer of 2 isoforms Beta (regulation).</text>
</comment>
<reference evidence="20 21" key="1">
    <citation type="submission" date="2019-07" db="EMBL/GenBank/DDBJ databases">
        <authorList>
            <person name="Kim J."/>
        </authorList>
    </citation>
    <scope>NUCLEOTIDE SEQUENCE [LARGE SCALE GENOMIC DNA]</scope>
    <source>
        <strain evidence="20 21">G13</strain>
    </source>
</reference>
<dbReference type="InterPro" id="IPR002912">
    <property type="entry name" value="ACT_dom"/>
</dbReference>
<feature type="binding site" evidence="16">
    <location>
        <position position="179"/>
    </location>
    <ligand>
        <name>ATP</name>
        <dbReference type="ChEBI" id="CHEBI:30616"/>
    </ligand>
</feature>
<proteinExistence type="inferred from homology"/>
<dbReference type="CDD" id="cd04923">
    <property type="entry name" value="ACT_AK-LysC-DapG-like_2"/>
    <property type="match status" value="1"/>
</dbReference>
<evidence type="ECO:0000256" key="14">
    <source>
        <dbReference type="ARBA" id="ARBA00047872"/>
    </source>
</evidence>
<evidence type="ECO:0000256" key="4">
    <source>
        <dbReference type="ARBA" id="ARBA00005139"/>
    </source>
</evidence>
<feature type="binding site" evidence="16">
    <location>
        <position position="184"/>
    </location>
    <ligand>
        <name>ATP</name>
        <dbReference type="ChEBI" id="CHEBI:30616"/>
    </ligand>
</feature>
<dbReference type="InterPro" id="IPR041740">
    <property type="entry name" value="AKii-LysC-BS"/>
</dbReference>
<evidence type="ECO:0000256" key="11">
    <source>
        <dbReference type="ARBA" id="ARBA00022840"/>
    </source>
</evidence>
<evidence type="ECO:0000256" key="1">
    <source>
        <dbReference type="ARBA" id="ARBA00003121"/>
    </source>
</evidence>
<evidence type="ECO:0000256" key="5">
    <source>
        <dbReference type="ARBA" id="ARBA00010122"/>
    </source>
</evidence>
<dbReference type="PROSITE" id="PS51671">
    <property type="entry name" value="ACT"/>
    <property type="match status" value="1"/>
</dbReference>
<evidence type="ECO:0000256" key="3">
    <source>
        <dbReference type="ARBA" id="ARBA00004986"/>
    </source>
</evidence>
<comment type="pathway">
    <text evidence="2 18">Amino-acid biosynthesis; L-lysine biosynthesis via DAP pathway; (S)-tetrahydrodipicolinate from L-aspartate: step 1/4.</text>
</comment>
<evidence type="ECO:0000256" key="15">
    <source>
        <dbReference type="ARBA" id="ARBA00063835"/>
    </source>
</evidence>
<keyword evidence="10 17" id="KW-0418">Kinase</keyword>
<keyword evidence="9 16" id="KW-0547">Nucleotide-binding</keyword>
<keyword evidence="7 17" id="KW-0808">Transferase</keyword>
<dbReference type="InterPro" id="IPR001341">
    <property type="entry name" value="Asp_kinase"/>
</dbReference>
<dbReference type="RefSeq" id="WP_144697963.1">
    <property type="nucleotide sequence ID" value="NZ_VNJJ01000001.1"/>
</dbReference>
<dbReference type="Pfam" id="PF22468">
    <property type="entry name" value="ACT_9"/>
    <property type="match status" value="1"/>
</dbReference>
<feature type="domain" description="ACT" evidence="19">
    <location>
        <begin position="264"/>
        <end position="347"/>
    </location>
</feature>
<dbReference type="InterPro" id="IPR018042">
    <property type="entry name" value="Aspartate_kinase_CS"/>
</dbReference>
<dbReference type="FunFam" id="3.30.2130.10:FF:000001">
    <property type="entry name" value="Bifunctional aspartokinase/homoserine dehydrogenase"/>
    <property type="match status" value="1"/>
</dbReference>
<feature type="binding site" evidence="16">
    <location>
        <position position="74"/>
    </location>
    <ligand>
        <name>substrate</name>
    </ligand>
</feature>
<dbReference type="CDD" id="cd04261">
    <property type="entry name" value="AAK_AKii-LysC-BS"/>
    <property type="match status" value="1"/>
</dbReference>
<dbReference type="NCBIfam" id="TIGR00656">
    <property type="entry name" value="asp_kin_monofn"/>
    <property type="match status" value="1"/>
</dbReference>
<dbReference type="Proteomes" id="UP000316330">
    <property type="component" value="Unassembled WGS sequence"/>
</dbReference>
<dbReference type="SUPFAM" id="SSF55021">
    <property type="entry name" value="ACT-like"/>
    <property type="match status" value="2"/>
</dbReference>
<sequence length="417" mass="44304">MSLIVMKFGGSSVGTTERMSRVAQRIIDKKLQGDRVVVVVSAMGDTTDDLIEKANEINDNPPAREMDMLLSTGEQISVALLSMAIHKLGHEAKSYTGWQAGIVTEAVHAKARISDISPERLFASLDEGNIVIVAGFQGMTESGEITTLGRGGSDTTAVALAAAIKADVCEIYTDVDGIYSTDPRVVKCARKLKEISYDEMLELANLGAAVLHPRAVEYAKHNNVNLVVRSSFTNNEGTLVKEEAQMEQGIVVRGIASDKNVARISVLGVEDVPGVLAKMFGALADNGIDVDIIVQSGVQDGKADFSFTVSLNDRSRALDVLSGIKDQVPYREATFEEGLVKVSIVGAGMVSNPGVAAIMFEAISSVGVSIKMVSTSEIKVSCVIAAEPVQEVIRALHTAYGLDTADTAFVGGPSERR</sequence>
<dbReference type="SUPFAM" id="SSF53633">
    <property type="entry name" value="Carbamate kinase-like"/>
    <property type="match status" value="1"/>
</dbReference>
<keyword evidence="21" id="KW-1185">Reference proteome</keyword>